<dbReference type="PIRSF" id="PIRSF000538">
    <property type="entry name" value="GlpK"/>
    <property type="match status" value="1"/>
</dbReference>
<evidence type="ECO:0000313" key="14">
    <source>
        <dbReference type="Proteomes" id="UP000628840"/>
    </source>
</evidence>
<organism evidence="13 14">
    <name type="scientific">Halarchaeum grantii</name>
    <dbReference type="NCBI Taxonomy" id="1193105"/>
    <lineage>
        <taxon>Archaea</taxon>
        <taxon>Methanobacteriati</taxon>
        <taxon>Methanobacteriota</taxon>
        <taxon>Stenosarchaea group</taxon>
        <taxon>Halobacteria</taxon>
        <taxon>Halobacteriales</taxon>
        <taxon>Halobacteriaceae</taxon>
    </lineage>
</organism>
<feature type="binding site" evidence="9">
    <location>
        <position position="83"/>
    </location>
    <ligand>
        <name>glycerol</name>
        <dbReference type="ChEBI" id="CHEBI:17754"/>
    </ligand>
</feature>
<feature type="binding site" evidence="9">
    <location>
        <position position="421"/>
    </location>
    <ligand>
        <name>ADP</name>
        <dbReference type="ChEBI" id="CHEBI:456216"/>
    </ligand>
</feature>
<dbReference type="OrthoDB" id="26592at2157"/>
<evidence type="ECO:0000256" key="3">
    <source>
        <dbReference type="ARBA" id="ARBA00022679"/>
    </source>
</evidence>
<evidence type="ECO:0000256" key="8">
    <source>
        <dbReference type="ARBA" id="ARBA00052101"/>
    </source>
</evidence>
<feature type="binding site" evidence="9">
    <location>
        <position position="277"/>
    </location>
    <ligand>
        <name>ADP</name>
        <dbReference type="ChEBI" id="CHEBI:456216"/>
    </ligand>
</feature>
<feature type="binding site" evidence="9">
    <location>
        <position position="421"/>
    </location>
    <ligand>
        <name>ATP</name>
        <dbReference type="ChEBI" id="CHEBI:30616"/>
    </ligand>
</feature>
<dbReference type="GO" id="GO:0005829">
    <property type="term" value="C:cytosol"/>
    <property type="evidence" value="ECO:0007669"/>
    <property type="project" value="UniProtKB-ARBA"/>
</dbReference>
<dbReference type="PANTHER" id="PTHR10196:SF69">
    <property type="entry name" value="GLYCEROL KINASE"/>
    <property type="match status" value="1"/>
</dbReference>
<dbReference type="Pfam" id="PF00370">
    <property type="entry name" value="FGGY_N"/>
    <property type="match status" value="1"/>
</dbReference>
<evidence type="ECO:0000259" key="12">
    <source>
        <dbReference type="Pfam" id="PF02782"/>
    </source>
</evidence>
<dbReference type="GO" id="GO:0004370">
    <property type="term" value="F:glycerol kinase activity"/>
    <property type="evidence" value="ECO:0007669"/>
    <property type="project" value="UniProtKB-UniRule"/>
</dbReference>
<feature type="binding site" evidence="9">
    <location>
        <position position="14"/>
    </location>
    <ligand>
        <name>ATP</name>
        <dbReference type="ChEBI" id="CHEBI:30616"/>
    </ligand>
</feature>
<dbReference type="GO" id="GO:0006072">
    <property type="term" value="P:glycerol-3-phosphate metabolic process"/>
    <property type="evidence" value="ECO:0007669"/>
    <property type="project" value="InterPro"/>
</dbReference>
<dbReference type="InterPro" id="IPR018485">
    <property type="entry name" value="FGGY_C"/>
</dbReference>
<dbReference type="NCBIfam" id="TIGR01311">
    <property type="entry name" value="glycerol_kin"/>
    <property type="match status" value="1"/>
</dbReference>
<dbReference type="SUPFAM" id="SSF53067">
    <property type="entry name" value="Actin-like ATPase domain"/>
    <property type="match status" value="2"/>
</dbReference>
<reference evidence="13 14" key="1">
    <citation type="journal article" date="2019" name="Int. J. Syst. Evol. Microbiol.">
        <title>The Global Catalogue of Microorganisms (GCM) 10K type strain sequencing project: providing services to taxonomists for standard genome sequencing and annotation.</title>
        <authorList>
            <consortium name="The Broad Institute Genomics Platform"/>
            <consortium name="The Broad Institute Genome Sequencing Center for Infectious Disease"/>
            <person name="Wu L."/>
            <person name="Ma J."/>
        </authorList>
    </citation>
    <scope>NUCLEOTIDE SEQUENCE [LARGE SCALE GENOMIC DNA]</scope>
    <source>
        <strain evidence="13 14">JCM 19585</strain>
    </source>
</reference>
<protein>
    <recommendedName>
        <fullName evidence="9">Glycerol kinase</fullName>
        <ecNumber evidence="9">2.7.1.30</ecNumber>
    </recommendedName>
    <alternativeName>
        <fullName evidence="9">ATP:glycerol 3-phosphotransferase</fullName>
    </alternativeName>
    <alternativeName>
        <fullName evidence="9">Glycerokinase</fullName>
        <shortName evidence="9">GK</shortName>
    </alternativeName>
</protein>
<feature type="binding site" evidence="9">
    <location>
        <position position="84"/>
    </location>
    <ligand>
        <name>glycerol</name>
        <dbReference type="ChEBI" id="CHEBI:17754"/>
    </ligand>
</feature>
<evidence type="ECO:0000256" key="2">
    <source>
        <dbReference type="ARBA" id="ARBA00009156"/>
    </source>
</evidence>
<proteinExistence type="inferred from homology"/>
<evidence type="ECO:0000256" key="10">
    <source>
        <dbReference type="RuleBase" id="RU003733"/>
    </source>
</evidence>
<name>A0A830EYD1_9EURY</name>
<dbReference type="GO" id="GO:0019563">
    <property type="term" value="P:glycerol catabolic process"/>
    <property type="evidence" value="ECO:0007669"/>
    <property type="project" value="UniProtKB-UniRule"/>
</dbReference>
<keyword evidence="5 9" id="KW-0418">Kinase</keyword>
<comment type="function">
    <text evidence="9">Key enzyme in the regulation of glycerol uptake and metabolism. Catalyzes the phosphorylation of glycerol to yield sn-glycerol 3-phosphate.</text>
</comment>
<dbReference type="InterPro" id="IPR005999">
    <property type="entry name" value="Glycerol_kin"/>
</dbReference>
<feature type="binding site" evidence="9">
    <location>
        <position position="321"/>
    </location>
    <ligand>
        <name>ATP</name>
        <dbReference type="ChEBI" id="CHEBI:30616"/>
    </ligand>
</feature>
<feature type="binding site" evidence="9">
    <location>
        <position position="17"/>
    </location>
    <ligand>
        <name>ADP</name>
        <dbReference type="ChEBI" id="CHEBI:456216"/>
    </ligand>
</feature>
<comment type="caution">
    <text evidence="13">The sequence shown here is derived from an EMBL/GenBank/DDBJ whole genome shotgun (WGS) entry which is preliminary data.</text>
</comment>
<sequence length="510" mass="56636">MADTYVGSIDQGTTGTRFMVFDHSGEVVANAYEKHEQIYPEPGWVEHNPMEIWENTQEVVTRGLEEAGLDAEQLEGIGITNQRETTLVWDRESGKPVHNALVWQDRRTTDRVEELEAADKVEWIREKTGLEADAYFSATKTEWILDNAEPLKLQSSRSQDLRDRARDGELLMGTIDAWLIYNLTGEHITDVTNASRTMLFDIHEMEWDEELLAEFDVPAEMLPEVRPSSDENYYGHTDSDGFLGAEVPVAGALGDQQAALFGQTCFDAGDAKNTYGTGSFYLMNTGNEAVESEHGLLTTVGFQMSGEPVQYALEGSIFITGAAIEWLEDVDLIDNAAQTAELARSVDSTDGVYMVPAFTGLGAPHWDGRARGTIVGMTRGTKKEHIVRATLESIAYQTRDIAEAMEADSGVETTSLRVDGGAVKNNFLCQLQADIIQTEIARPEVDETTALGSAYAAGLAVGYWDTIDELRSNWQVDREFDAEMSQSDADRMYGRWDDAVERSLDWAQEE</sequence>
<evidence type="ECO:0000256" key="4">
    <source>
        <dbReference type="ARBA" id="ARBA00022741"/>
    </source>
</evidence>
<comment type="similarity">
    <text evidence="2 9 10">Belongs to the FGGY kinase family.</text>
</comment>
<evidence type="ECO:0000313" key="13">
    <source>
        <dbReference type="EMBL" id="GGL22136.1"/>
    </source>
</evidence>
<dbReference type="PANTHER" id="PTHR10196">
    <property type="entry name" value="SUGAR KINASE"/>
    <property type="match status" value="1"/>
</dbReference>
<keyword evidence="7 9" id="KW-0067">ATP-binding</keyword>
<dbReference type="InterPro" id="IPR018483">
    <property type="entry name" value="Carb_kinase_FGGY_CS"/>
</dbReference>
<comment type="catalytic activity">
    <reaction evidence="8 9">
        <text>glycerol + ATP = sn-glycerol 3-phosphate + ADP + H(+)</text>
        <dbReference type="Rhea" id="RHEA:21644"/>
        <dbReference type="ChEBI" id="CHEBI:15378"/>
        <dbReference type="ChEBI" id="CHEBI:17754"/>
        <dbReference type="ChEBI" id="CHEBI:30616"/>
        <dbReference type="ChEBI" id="CHEBI:57597"/>
        <dbReference type="ChEBI" id="CHEBI:456216"/>
        <dbReference type="EC" id="2.7.1.30"/>
    </reaction>
</comment>
<feature type="binding site" evidence="9">
    <location>
        <position position="255"/>
    </location>
    <ligand>
        <name>glycerol</name>
        <dbReference type="ChEBI" id="CHEBI:17754"/>
    </ligand>
</feature>
<dbReference type="InterPro" id="IPR043129">
    <property type="entry name" value="ATPase_NBD"/>
</dbReference>
<dbReference type="NCBIfam" id="NF000756">
    <property type="entry name" value="PRK00047.1"/>
    <property type="match status" value="1"/>
</dbReference>
<feature type="domain" description="Carbohydrate kinase FGGY C-terminal" evidence="12">
    <location>
        <begin position="272"/>
        <end position="460"/>
    </location>
</feature>
<keyword evidence="6 9" id="KW-0319">Glycerol metabolism</keyword>
<comment type="caution">
    <text evidence="9">Lacks conserved residue(s) required for the propagation of feature annotation.</text>
</comment>
<feature type="binding site" evidence="9">
    <location>
        <position position="13"/>
    </location>
    <ligand>
        <name>sn-glycerol 3-phosphate</name>
        <dbReference type="ChEBI" id="CHEBI:57597"/>
    </ligand>
</feature>
<dbReference type="PROSITE" id="PS00445">
    <property type="entry name" value="FGGY_KINASES_2"/>
    <property type="match status" value="1"/>
</dbReference>
<gene>
    <name evidence="9" type="primary">glpK</name>
    <name evidence="13" type="ORF">GCM10009037_01860</name>
</gene>
<dbReference type="EMBL" id="BMPF01000001">
    <property type="protein sequence ID" value="GGL22136.1"/>
    <property type="molecule type" value="Genomic_DNA"/>
</dbReference>
<comment type="pathway">
    <text evidence="1 9">Polyol metabolism; glycerol degradation via glycerol kinase pathway; sn-glycerol 3-phosphate from glycerol: step 1/1.</text>
</comment>
<dbReference type="Pfam" id="PF02782">
    <property type="entry name" value="FGGY_C"/>
    <property type="match status" value="1"/>
</dbReference>
<dbReference type="InterPro" id="IPR000577">
    <property type="entry name" value="Carb_kinase_FGGY"/>
</dbReference>
<evidence type="ECO:0000256" key="5">
    <source>
        <dbReference type="ARBA" id="ARBA00022777"/>
    </source>
</evidence>
<feature type="binding site" evidence="9">
    <location>
        <position position="256"/>
    </location>
    <ligand>
        <name>glycerol</name>
        <dbReference type="ChEBI" id="CHEBI:17754"/>
    </ligand>
</feature>
<dbReference type="GO" id="GO:0005524">
    <property type="term" value="F:ATP binding"/>
    <property type="evidence" value="ECO:0007669"/>
    <property type="project" value="UniProtKB-UniRule"/>
</dbReference>
<dbReference type="Proteomes" id="UP000628840">
    <property type="component" value="Unassembled WGS sequence"/>
</dbReference>
<feature type="binding site" evidence="9">
    <location>
        <position position="135"/>
    </location>
    <ligand>
        <name>sn-glycerol 3-phosphate</name>
        <dbReference type="ChEBI" id="CHEBI:57597"/>
    </ligand>
</feature>
<dbReference type="CDD" id="cd07769">
    <property type="entry name" value="ASKHA_NBD_FGGY_GK"/>
    <property type="match status" value="1"/>
</dbReference>
<dbReference type="EC" id="2.7.1.30" evidence="9"/>
<dbReference type="Gene3D" id="3.30.420.40">
    <property type="match status" value="2"/>
</dbReference>
<feature type="binding site" evidence="9">
    <location>
        <position position="277"/>
    </location>
    <ligand>
        <name>ATP</name>
        <dbReference type="ChEBI" id="CHEBI:30616"/>
    </ligand>
</feature>
<dbReference type="HAMAP" id="MF_00186">
    <property type="entry name" value="Glycerol_kin"/>
    <property type="match status" value="1"/>
</dbReference>
<accession>A0A830EYD1</accession>
<keyword evidence="14" id="KW-1185">Reference proteome</keyword>
<evidence type="ECO:0000256" key="9">
    <source>
        <dbReference type="HAMAP-Rule" id="MF_00186"/>
    </source>
</evidence>
<evidence type="ECO:0000259" key="11">
    <source>
        <dbReference type="Pfam" id="PF00370"/>
    </source>
</evidence>
<feature type="domain" description="Carbohydrate kinase FGGY N-terminal" evidence="11">
    <location>
        <begin position="5"/>
        <end position="262"/>
    </location>
</feature>
<feature type="binding site" evidence="9">
    <location>
        <position position="83"/>
    </location>
    <ligand>
        <name>sn-glycerol 3-phosphate</name>
        <dbReference type="ChEBI" id="CHEBI:57597"/>
    </ligand>
</feature>
<feature type="binding site" evidence="9">
    <location>
        <position position="13"/>
    </location>
    <ligand>
        <name>ATP</name>
        <dbReference type="ChEBI" id="CHEBI:30616"/>
    </ligand>
</feature>
<dbReference type="AlphaFoldDB" id="A0A830EYD1"/>
<evidence type="ECO:0000256" key="1">
    <source>
        <dbReference type="ARBA" id="ARBA00005190"/>
    </source>
</evidence>
<feature type="binding site" evidence="9">
    <location>
        <position position="84"/>
    </location>
    <ligand>
        <name>sn-glycerol 3-phosphate</name>
        <dbReference type="ChEBI" id="CHEBI:57597"/>
    </ligand>
</feature>
<feature type="binding site" evidence="9">
    <location>
        <position position="255"/>
    </location>
    <ligand>
        <name>sn-glycerol 3-phosphate</name>
        <dbReference type="ChEBI" id="CHEBI:57597"/>
    </ligand>
</feature>
<dbReference type="FunFam" id="3.30.420.40:FF:000007">
    <property type="entry name" value="Glycerol kinase"/>
    <property type="match status" value="1"/>
</dbReference>
<keyword evidence="4 9" id="KW-0547">Nucleotide-binding</keyword>
<dbReference type="InterPro" id="IPR018484">
    <property type="entry name" value="FGGY_N"/>
</dbReference>
<evidence type="ECO:0000256" key="6">
    <source>
        <dbReference type="ARBA" id="ARBA00022798"/>
    </source>
</evidence>
<dbReference type="RefSeq" id="WP_188876641.1">
    <property type="nucleotide sequence ID" value="NZ_BMPF01000001.1"/>
</dbReference>
<dbReference type="FunFam" id="3.30.420.40:FF:000008">
    <property type="entry name" value="Glycerol kinase"/>
    <property type="match status" value="1"/>
</dbReference>
<feature type="binding site" evidence="9">
    <location>
        <position position="425"/>
    </location>
    <ligand>
        <name>ADP</name>
        <dbReference type="ChEBI" id="CHEBI:456216"/>
    </ligand>
</feature>
<evidence type="ECO:0000256" key="7">
    <source>
        <dbReference type="ARBA" id="ARBA00022840"/>
    </source>
</evidence>
<feature type="binding site" evidence="9">
    <location>
        <position position="13"/>
    </location>
    <ligand>
        <name>ADP</name>
        <dbReference type="ChEBI" id="CHEBI:456216"/>
    </ligand>
</feature>
<feature type="binding site" evidence="9">
    <location>
        <position position="321"/>
    </location>
    <ligand>
        <name>ADP</name>
        <dbReference type="ChEBI" id="CHEBI:456216"/>
    </ligand>
</feature>
<keyword evidence="3 9" id="KW-0808">Transferase</keyword>
<feature type="binding site" evidence="9">
    <location>
        <position position="135"/>
    </location>
    <ligand>
        <name>glycerol</name>
        <dbReference type="ChEBI" id="CHEBI:17754"/>
    </ligand>
</feature>
<dbReference type="UniPathway" id="UPA00618">
    <property type="reaction ID" value="UER00672"/>
</dbReference>